<feature type="domain" description="PHB de-polymerase C-terminal" evidence="2">
    <location>
        <begin position="209"/>
        <end position="407"/>
    </location>
</feature>
<gene>
    <name evidence="3" type="ORF">CJ014_18295</name>
</gene>
<dbReference type="OrthoDB" id="9774318at2"/>
<dbReference type="Pfam" id="PF06850">
    <property type="entry name" value="PHB_depo_C"/>
    <property type="match status" value="1"/>
</dbReference>
<dbReference type="PANTHER" id="PTHR36837:SF4">
    <property type="entry name" value="BLR0908 PROTEIN"/>
    <property type="match status" value="1"/>
</dbReference>
<dbReference type="InterPro" id="IPR009656">
    <property type="entry name" value="PHB_depo_C"/>
</dbReference>
<evidence type="ECO:0000313" key="3">
    <source>
        <dbReference type="EMBL" id="PIO97846.1"/>
    </source>
</evidence>
<keyword evidence="4" id="KW-1185">Reference proteome</keyword>
<dbReference type="PANTHER" id="PTHR36837">
    <property type="entry name" value="POLY(3-HYDROXYALKANOATE) POLYMERASE SUBUNIT PHAC"/>
    <property type="match status" value="1"/>
</dbReference>
<dbReference type="Proteomes" id="UP000231070">
    <property type="component" value="Unassembled WGS sequence"/>
</dbReference>
<dbReference type="SUPFAM" id="SSF53474">
    <property type="entry name" value="alpha/beta-Hydrolases"/>
    <property type="match status" value="1"/>
</dbReference>
<accession>A0A2G9WT17</accession>
<dbReference type="InterPro" id="IPR051321">
    <property type="entry name" value="PHA/PHB_synthase"/>
</dbReference>
<comment type="caution">
    <text evidence="3">The sequence shown here is derived from an EMBL/GenBank/DDBJ whole genome shotgun (WGS) entry which is preliminary data.</text>
</comment>
<feature type="region of interest" description="Disordered" evidence="1">
    <location>
        <begin position="1"/>
        <end position="48"/>
    </location>
</feature>
<organism evidence="3 4">
    <name type="scientific">Pleomorphomonas carboxyditropha</name>
    <dbReference type="NCBI Taxonomy" id="2023338"/>
    <lineage>
        <taxon>Bacteria</taxon>
        <taxon>Pseudomonadati</taxon>
        <taxon>Pseudomonadota</taxon>
        <taxon>Alphaproteobacteria</taxon>
        <taxon>Hyphomicrobiales</taxon>
        <taxon>Pleomorphomonadaceae</taxon>
        <taxon>Pleomorphomonas</taxon>
    </lineage>
</organism>
<evidence type="ECO:0000259" key="2">
    <source>
        <dbReference type="Pfam" id="PF06850"/>
    </source>
</evidence>
<sequence>MTTTKRPRKPAGGDIDRLEDGVPYYHSYSGSGSARQPPPDRRPPPAASGLSAELYARVARRYCHPAFNLGTTFVSGVRGPVFERVVHATPFWRLTTFDRVPPTPDADVPSVLVLPPYAGHCPTLVRDTVAAFLPGHAVHVAGWADARDVPLAAGAFGLGEAIEAVADMVTEIGGAVHVVAVMEAGVIGIAAAALLGRRGQPPATLTLIGGPVDCRADHAGLATGAATRGLDWFMRAVIAPVPPPFEGVYREVFPGFFTLTGLLTRGFDRSIADPKELFVGLVAGDGDSAGGHREFFDEFLAVMDVPAEFMLQWIEAVLIDRPFAAEPGQTILSQATPPLAGTPLMTVEAEIDAFGGGGQTHAAHMMTGAPSAGCRHTEDRAGRFALFNGARWRASVFPRVADFIANHAGPPKPSRPAPTEDLLTLSGLTPAFVARLNREGLYFMHQLARLDEAAAGHLDRRLGTETHPLAAQLGREARRRLAEAGRS</sequence>
<evidence type="ECO:0000256" key="1">
    <source>
        <dbReference type="SAM" id="MobiDB-lite"/>
    </source>
</evidence>
<dbReference type="EMBL" id="NQVN01000014">
    <property type="protein sequence ID" value="PIO97846.1"/>
    <property type="molecule type" value="Genomic_DNA"/>
</dbReference>
<reference evidence="3 4" key="1">
    <citation type="submission" date="2017-08" db="EMBL/GenBank/DDBJ databases">
        <title>Pleomorphomonas carboxidotrophicus sp. nov., a new mesophilic hydrogenogenic carboxidotroph.</title>
        <authorList>
            <person name="Esquivel-Elizondo S."/>
            <person name="Krajmalnik-Brown R."/>
            <person name="Maldonado J."/>
        </authorList>
    </citation>
    <scope>NUCLEOTIDE SEQUENCE [LARGE SCALE GENOMIC DNA]</scope>
    <source>
        <strain evidence="3 4">SVCO-16</strain>
    </source>
</reference>
<dbReference type="AlphaFoldDB" id="A0A2G9WT17"/>
<protein>
    <recommendedName>
        <fullName evidence="2">PHB de-polymerase C-terminal domain-containing protein</fullName>
    </recommendedName>
</protein>
<dbReference type="InterPro" id="IPR029058">
    <property type="entry name" value="AB_hydrolase_fold"/>
</dbReference>
<evidence type="ECO:0000313" key="4">
    <source>
        <dbReference type="Proteomes" id="UP000231070"/>
    </source>
</evidence>
<proteinExistence type="predicted"/>
<name>A0A2G9WT17_9HYPH</name>